<accession>A0A1N6GZ37</accession>
<dbReference type="STRING" id="1416779.SAMN05444409_2154"/>
<feature type="transmembrane region" description="Helical" evidence="1">
    <location>
        <begin position="6"/>
        <end position="22"/>
    </location>
</feature>
<dbReference type="EMBL" id="FSRK01000001">
    <property type="protein sequence ID" value="SIO12833.1"/>
    <property type="molecule type" value="Genomic_DNA"/>
</dbReference>
<keyword evidence="1" id="KW-1133">Transmembrane helix</keyword>
<name>A0A1N6GZ37_9FLAO</name>
<evidence type="ECO:0000313" key="3">
    <source>
        <dbReference type="Proteomes" id="UP000185207"/>
    </source>
</evidence>
<reference evidence="3" key="1">
    <citation type="submission" date="2016-11" db="EMBL/GenBank/DDBJ databases">
        <authorList>
            <person name="Varghese N."/>
            <person name="Submissions S."/>
        </authorList>
    </citation>
    <scope>NUCLEOTIDE SEQUENCE [LARGE SCALE GENOMIC DNA]</scope>
    <source>
        <strain evidence="3">DSM 27623</strain>
    </source>
</reference>
<keyword evidence="1" id="KW-0812">Transmembrane</keyword>
<sequence>MFYRLSGYGLFAGFGWLAYDAFQRKDSLDVKIFVVLALLYNPFIGLPIHNLIQVIINIIVIIGMILNILFSQENPYEDYTKKDDR</sequence>
<dbReference type="Proteomes" id="UP000185207">
    <property type="component" value="Unassembled WGS sequence"/>
</dbReference>
<protein>
    <submittedName>
        <fullName evidence="2">Uncharacterized protein</fullName>
    </submittedName>
</protein>
<dbReference type="Pfam" id="PF20619">
    <property type="entry name" value="DUF6804"/>
    <property type="match status" value="1"/>
</dbReference>
<evidence type="ECO:0000313" key="2">
    <source>
        <dbReference type="EMBL" id="SIO12833.1"/>
    </source>
</evidence>
<keyword evidence="1" id="KW-0472">Membrane</keyword>
<dbReference type="InterPro" id="IPR046548">
    <property type="entry name" value="DUF6804"/>
</dbReference>
<evidence type="ECO:0000256" key="1">
    <source>
        <dbReference type="SAM" id="Phobius"/>
    </source>
</evidence>
<gene>
    <name evidence="2" type="ORF">SAMN05444409_2154</name>
</gene>
<proteinExistence type="predicted"/>
<feature type="transmembrane region" description="Helical" evidence="1">
    <location>
        <begin position="51"/>
        <end position="70"/>
    </location>
</feature>
<dbReference type="AlphaFoldDB" id="A0A1N6GZ37"/>
<organism evidence="2 3">
    <name type="scientific">Epilithonimonas zeae</name>
    <dbReference type="NCBI Taxonomy" id="1416779"/>
    <lineage>
        <taxon>Bacteria</taxon>
        <taxon>Pseudomonadati</taxon>
        <taxon>Bacteroidota</taxon>
        <taxon>Flavobacteriia</taxon>
        <taxon>Flavobacteriales</taxon>
        <taxon>Weeksellaceae</taxon>
        <taxon>Chryseobacterium group</taxon>
        <taxon>Epilithonimonas</taxon>
    </lineage>
</organism>
<keyword evidence="3" id="KW-1185">Reference proteome</keyword>